<keyword evidence="4" id="KW-1185">Reference proteome</keyword>
<dbReference type="RefSeq" id="WP_171671494.1">
    <property type="nucleotide sequence ID" value="NZ_BAAAGT010000003.1"/>
</dbReference>
<evidence type="ECO:0000313" key="5">
    <source>
        <dbReference type="Proteomes" id="UP000553957"/>
    </source>
</evidence>
<evidence type="ECO:0000313" key="3">
    <source>
        <dbReference type="EMBL" id="NOL39680.1"/>
    </source>
</evidence>
<proteinExistence type="predicted"/>
<evidence type="ECO:0000259" key="1">
    <source>
        <dbReference type="Pfam" id="PF21181"/>
    </source>
</evidence>
<dbReference type="EMBL" id="JACHKF010000001">
    <property type="protein sequence ID" value="MBB6567723.1"/>
    <property type="molecule type" value="Genomic_DNA"/>
</dbReference>
<dbReference type="InterPro" id="IPR036514">
    <property type="entry name" value="SGNH_hydro_sf"/>
</dbReference>
<dbReference type="Proteomes" id="UP000553957">
    <property type="component" value="Unassembled WGS sequence"/>
</dbReference>
<comment type="caution">
    <text evidence="3">The sequence shown here is derived from an EMBL/GenBank/DDBJ whole genome shotgun (WGS) entry which is preliminary data.</text>
</comment>
<protein>
    <submittedName>
        <fullName evidence="3">Lipase</fullName>
    </submittedName>
</protein>
<dbReference type="Gene3D" id="2.60.120.260">
    <property type="entry name" value="Galactose-binding domain-like"/>
    <property type="match status" value="1"/>
</dbReference>
<dbReference type="Gene3D" id="3.40.50.1110">
    <property type="entry name" value="SGNH hydrolase"/>
    <property type="match status" value="1"/>
</dbReference>
<organism evidence="3 4">
    <name type="scientific">Kribbella sandramycini</name>
    <dbReference type="NCBI Taxonomy" id="60450"/>
    <lineage>
        <taxon>Bacteria</taxon>
        <taxon>Bacillati</taxon>
        <taxon>Actinomycetota</taxon>
        <taxon>Actinomycetes</taxon>
        <taxon>Propionibacteriales</taxon>
        <taxon>Kribbellaceae</taxon>
        <taxon>Kribbella</taxon>
    </lineage>
</organism>
<reference evidence="2 5" key="2">
    <citation type="submission" date="2020-08" db="EMBL/GenBank/DDBJ databases">
        <title>Sequencing the genomes of 1000 actinobacteria strains.</title>
        <authorList>
            <person name="Klenk H.-P."/>
        </authorList>
    </citation>
    <scope>NUCLEOTIDE SEQUENCE [LARGE SCALE GENOMIC DNA]</scope>
    <source>
        <strain evidence="2 5">DSM 15626</strain>
    </source>
</reference>
<sequence>MQRDWITTAIDHRIVRGAIELEHTPAGLRPRRLPAWARAQSDSPHLAAVEAQPTGVRLEFRTSATSVELDILTTRLMYADARGPLPHGVYDILVDGALRAQATVAAGNVLVLDRKTGATELTLGQQETVRYNGLPGREKVVEIWLPHNESTELLALRTDAPTTPVHDDGRRVWMHHGSSISHGLDAYSPTGTWPAVAATTGGVGLINTSFGDNALLDPFTARTMRDVSADLISIKIGVNLVNRDLIRKRAFAPAVHGFLDTIRDGHPTAPLVVASPIHCPIHEDRPGPTVVVPGENRSWCVATGVAADAEKLTLGWIRNALENIVGDRAKSDPNIHYLDGRRLYGEDDYAILPLPDELRPSHASHRQIGRRFAAWAFSPGGAFSPVPDSEPAG</sequence>
<dbReference type="Pfam" id="PF21181">
    <property type="entry name" value="SsfX3_N"/>
    <property type="match status" value="1"/>
</dbReference>
<accession>A0A7Y4NZ02</accession>
<feature type="domain" description="SsfX3-like N-terminal" evidence="1">
    <location>
        <begin position="16"/>
        <end position="148"/>
    </location>
</feature>
<dbReference type="AlphaFoldDB" id="A0A7Y4NZ02"/>
<evidence type="ECO:0000313" key="4">
    <source>
        <dbReference type="Proteomes" id="UP000534306"/>
    </source>
</evidence>
<name>A0A7Y4NZ02_9ACTN</name>
<dbReference type="SUPFAM" id="SSF52266">
    <property type="entry name" value="SGNH hydrolase"/>
    <property type="match status" value="1"/>
</dbReference>
<dbReference type="EMBL" id="JABJRC010000001">
    <property type="protein sequence ID" value="NOL39680.1"/>
    <property type="molecule type" value="Genomic_DNA"/>
</dbReference>
<dbReference type="InterPro" id="IPR048977">
    <property type="entry name" value="SsfX3-like_N"/>
</dbReference>
<gene>
    <name evidence="2" type="ORF">HNR71_003360</name>
    <name evidence="3" type="ORF">HPO96_05420</name>
</gene>
<dbReference type="Proteomes" id="UP000534306">
    <property type="component" value="Unassembled WGS sequence"/>
</dbReference>
<reference evidence="3 4" key="1">
    <citation type="submission" date="2020-05" db="EMBL/GenBank/DDBJ databases">
        <title>Genome sequence of Kribbella sandramycini ATCC 39419.</title>
        <authorList>
            <person name="Maclea K.S."/>
            <person name="Fair J.L."/>
        </authorList>
    </citation>
    <scope>NUCLEOTIDE SEQUENCE [LARGE SCALE GENOMIC DNA]</scope>
    <source>
        <strain evidence="3 4">ATCC 39419</strain>
    </source>
</reference>
<evidence type="ECO:0000313" key="2">
    <source>
        <dbReference type="EMBL" id="MBB6567723.1"/>
    </source>
</evidence>